<sequence>MRFDDRFLEELKSRLRPSDVVGKTVKLRRQGREYAGLSPFTKEKSPSFFVNDEKGFYHCFSSGKHGDIISFLQETERLTFAEAVERLAAEAGMSLPEVDPRAAREEQKRSSLGDWMELAAAWFESELRRPVGQTARAYLEKRGLPESEWSRFRIGFAPNNRTGLKDYLIAKGAKPGDLVDAGVLISPEDGGQPYDRFRDRIIFPITDSRGKVVSFGGRAMDPAARAKYLNGPETSLFHKGRVLYGLFEARKILHAGQSGGEKPPMVVVEGYMDVIACQRAGVPAVAAMGTALTEEQMEGLWRLHPTPTLCFDGDKAGKRAADRAIDRALPLLKPGRSFLFSMPVGGKDPDDVLREQGPAALKAQLSDTKPFVEALFERERDLEPFDTPEQRTNLKVRLRTLAATIADKDLAHAYKEELLDRLDEMRAARRVKADASDAGRALSRQRWDNSPRRPWGKPRLEGATAAGRQAAAALHQAPRPFSAALLIAAIRDPKVVDDRIEVLMNQGFGDERLDAIAHELVNLRLEADHVETGLLRGRLASAGYDEGALAALERAAAHVKALDVAQSAAQSPEEAIRGLWSQAFDLLLRLTALERAVDDAKTDLADDSDFQTLLRLKTERDAVKRLIESGGWTDPALVSQVLH</sequence>
<reference evidence="16 17" key="1">
    <citation type="submission" date="2017-03" db="EMBL/GenBank/DDBJ databases">
        <title>Lifting the veil on microbial sulfur biogeochemistry in mining wastewaters.</title>
        <authorList>
            <person name="Kantor R.S."/>
            <person name="Colenbrander Nelson T."/>
            <person name="Marshall S."/>
            <person name="Bennett D."/>
            <person name="Apte S."/>
            <person name="Camacho D."/>
            <person name="Thomas B.C."/>
            <person name="Warren L.A."/>
            <person name="Banfield J.F."/>
        </authorList>
    </citation>
    <scope>NUCLEOTIDE SEQUENCE [LARGE SCALE GENOMIC DNA]</scope>
    <source>
        <strain evidence="16">32-67-7</strain>
    </source>
</reference>
<evidence type="ECO:0000256" key="5">
    <source>
        <dbReference type="ARBA" id="ARBA00022695"/>
    </source>
</evidence>
<keyword evidence="6 13" id="KW-0235">DNA replication</keyword>
<dbReference type="InterPro" id="IPR030846">
    <property type="entry name" value="DnaG_bac"/>
</dbReference>
<comment type="caution">
    <text evidence="13">Lacks conserved residue(s) required for the propagation of feature annotation.</text>
</comment>
<dbReference type="NCBIfam" id="TIGR01391">
    <property type="entry name" value="dnaG"/>
    <property type="match status" value="1"/>
</dbReference>
<dbReference type="GO" id="GO:0003899">
    <property type="term" value="F:DNA-directed RNA polymerase activity"/>
    <property type="evidence" value="ECO:0007669"/>
    <property type="project" value="UniProtKB-UniRule"/>
</dbReference>
<evidence type="ECO:0000256" key="8">
    <source>
        <dbReference type="ARBA" id="ARBA00022771"/>
    </source>
</evidence>
<evidence type="ECO:0000256" key="1">
    <source>
        <dbReference type="ARBA" id="ARBA00001947"/>
    </source>
</evidence>
<dbReference type="PANTHER" id="PTHR30313">
    <property type="entry name" value="DNA PRIMASE"/>
    <property type="match status" value="1"/>
</dbReference>
<dbReference type="EC" id="2.7.7.101" evidence="13"/>
<dbReference type="AlphaFoldDB" id="A0A258D581"/>
<organism evidence="16 17">
    <name type="scientific">Caulobacter vibrioides</name>
    <name type="common">Caulobacter crescentus</name>
    <dbReference type="NCBI Taxonomy" id="155892"/>
    <lineage>
        <taxon>Bacteria</taxon>
        <taxon>Pseudomonadati</taxon>
        <taxon>Pseudomonadota</taxon>
        <taxon>Alphaproteobacteria</taxon>
        <taxon>Caulobacterales</taxon>
        <taxon>Caulobacteraceae</taxon>
        <taxon>Caulobacter</taxon>
    </lineage>
</organism>
<dbReference type="Gene3D" id="3.90.980.10">
    <property type="entry name" value="DNA primase, catalytic core, N-terminal domain"/>
    <property type="match status" value="1"/>
</dbReference>
<feature type="region of interest" description="Disordered" evidence="14">
    <location>
        <begin position="433"/>
        <end position="472"/>
    </location>
</feature>
<dbReference type="InterPro" id="IPR006295">
    <property type="entry name" value="DNA_primase_DnaG"/>
</dbReference>
<dbReference type="PANTHER" id="PTHR30313:SF2">
    <property type="entry name" value="DNA PRIMASE"/>
    <property type="match status" value="1"/>
</dbReference>
<dbReference type="FunFam" id="3.90.580.10:FF:000001">
    <property type="entry name" value="DNA primase"/>
    <property type="match status" value="1"/>
</dbReference>
<feature type="domain" description="Toprim" evidence="15">
    <location>
        <begin position="263"/>
        <end position="344"/>
    </location>
</feature>
<keyword evidence="11 13" id="KW-0238">DNA-binding</keyword>
<dbReference type="Gene3D" id="3.90.580.10">
    <property type="entry name" value="Zinc finger, CHC2-type domain"/>
    <property type="match status" value="1"/>
</dbReference>
<dbReference type="Proteomes" id="UP000215616">
    <property type="component" value="Unassembled WGS sequence"/>
</dbReference>
<dbReference type="Pfam" id="PF01807">
    <property type="entry name" value="Zn_ribbon_DnaG"/>
    <property type="match status" value="1"/>
</dbReference>
<dbReference type="GO" id="GO:0003677">
    <property type="term" value="F:DNA binding"/>
    <property type="evidence" value="ECO:0007669"/>
    <property type="project" value="UniProtKB-KW"/>
</dbReference>
<evidence type="ECO:0000259" key="15">
    <source>
        <dbReference type="PROSITE" id="PS50880"/>
    </source>
</evidence>
<name>A0A258D581_CAUVI</name>
<dbReference type="GO" id="GO:0005737">
    <property type="term" value="C:cytoplasm"/>
    <property type="evidence" value="ECO:0007669"/>
    <property type="project" value="TreeGrafter"/>
</dbReference>
<accession>A0A258D581</accession>
<keyword evidence="4 13" id="KW-0808">Transferase</keyword>
<comment type="subunit">
    <text evidence="13">Monomer. Interacts with DnaB.</text>
</comment>
<evidence type="ECO:0000256" key="10">
    <source>
        <dbReference type="ARBA" id="ARBA00022842"/>
    </source>
</evidence>
<protein>
    <recommendedName>
        <fullName evidence="13">DNA primase</fullName>
        <ecNumber evidence="13">2.7.7.101</ecNumber>
    </recommendedName>
</protein>
<keyword evidence="9" id="KW-0862">Zinc</keyword>
<feature type="compositionally biased region" description="Low complexity" evidence="14">
    <location>
        <begin position="462"/>
        <end position="472"/>
    </location>
</feature>
<dbReference type="SMART" id="SM00400">
    <property type="entry name" value="ZnF_CHCC"/>
    <property type="match status" value="1"/>
</dbReference>
<evidence type="ECO:0000256" key="9">
    <source>
        <dbReference type="ARBA" id="ARBA00022833"/>
    </source>
</evidence>
<dbReference type="Gene3D" id="3.40.1360.10">
    <property type="match status" value="1"/>
</dbReference>
<dbReference type="InterPro" id="IPR013264">
    <property type="entry name" value="DNAG_N"/>
</dbReference>
<dbReference type="Pfam" id="PF08275">
    <property type="entry name" value="DNAG_N"/>
    <property type="match status" value="1"/>
</dbReference>
<evidence type="ECO:0000256" key="13">
    <source>
        <dbReference type="HAMAP-Rule" id="MF_00974"/>
    </source>
</evidence>
<dbReference type="SUPFAM" id="SSF56731">
    <property type="entry name" value="DNA primase core"/>
    <property type="match status" value="1"/>
</dbReference>
<dbReference type="SMART" id="SM00493">
    <property type="entry name" value="TOPRIM"/>
    <property type="match status" value="1"/>
</dbReference>
<dbReference type="PROSITE" id="PS50880">
    <property type="entry name" value="TOPRIM"/>
    <property type="match status" value="1"/>
</dbReference>
<dbReference type="InterPro" id="IPR034151">
    <property type="entry name" value="TOPRIM_DnaG_bac"/>
</dbReference>
<dbReference type="CDD" id="cd03364">
    <property type="entry name" value="TOPRIM_DnaG_primases"/>
    <property type="match status" value="1"/>
</dbReference>
<evidence type="ECO:0000313" key="16">
    <source>
        <dbReference type="EMBL" id="OYX02483.1"/>
    </source>
</evidence>
<dbReference type="HAMAP" id="MF_00974">
    <property type="entry name" value="DNA_primase_DnaG"/>
    <property type="match status" value="1"/>
</dbReference>
<dbReference type="EMBL" id="NCDQ01000185">
    <property type="protein sequence ID" value="OYX02483.1"/>
    <property type="molecule type" value="Genomic_DNA"/>
</dbReference>
<dbReference type="InterPro" id="IPR002694">
    <property type="entry name" value="Znf_CHC2"/>
</dbReference>
<evidence type="ECO:0000256" key="4">
    <source>
        <dbReference type="ARBA" id="ARBA00022679"/>
    </source>
</evidence>
<dbReference type="GO" id="GO:0000428">
    <property type="term" value="C:DNA-directed RNA polymerase complex"/>
    <property type="evidence" value="ECO:0007669"/>
    <property type="project" value="UniProtKB-KW"/>
</dbReference>
<keyword evidence="2 13" id="KW-0240">DNA-directed RNA polymerase</keyword>
<comment type="similarity">
    <text evidence="13">Belongs to the DnaG primase family.</text>
</comment>
<dbReference type="GO" id="GO:0008270">
    <property type="term" value="F:zinc ion binding"/>
    <property type="evidence" value="ECO:0007669"/>
    <property type="project" value="UniProtKB-KW"/>
</dbReference>
<evidence type="ECO:0000256" key="14">
    <source>
        <dbReference type="SAM" id="MobiDB-lite"/>
    </source>
</evidence>
<comment type="function">
    <text evidence="13">RNA polymerase that catalyzes the synthesis of short RNA molecules used as primers for DNA polymerase during DNA replication.</text>
</comment>
<dbReference type="InterPro" id="IPR006171">
    <property type="entry name" value="TOPRIM_dom"/>
</dbReference>
<comment type="cofactor">
    <cofactor evidence="1">
        <name>Zn(2+)</name>
        <dbReference type="ChEBI" id="CHEBI:29105"/>
    </cofactor>
</comment>
<dbReference type="SUPFAM" id="SSF57783">
    <property type="entry name" value="Zinc beta-ribbon"/>
    <property type="match status" value="1"/>
</dbReference>
<keyword evidence="8" id="KW-0863">Zinc-finger</keyword>
<dbReference type="InterPro" id="IPR036977">
    <property type="entry name" value="DNA_primase_Znf_CHC2"/>
</dbReference>
<comment type="caution">
    <text evidence="16">The sequence shown here is derived from an EMBL/GenBank/DDBJ whole genome shotgun (WGS) entry which is preliminary data.</text>
</comment>
<comment type="catalytic activity">
    <reaction evidence="13">
        <text>ssDNA + n NTP = ssDNA/pppN(pN)n-1 hybrid + (n-1) diphosphate.</text>
        <dbReference type="EC" id="2.7.7.101"/>
    </reaction>
</comment>
<dbReference type="Pfam" id="PF13155">
    <property type="entry name" value="Toprim_2"/>
    <property type="match status" value="1"/>
</dbReference>
<evidence type="ECO:0000256" key="12">
    <source>
        <dbReference type="ARBA" id="ARBA00023163"/>
    </source>
</evidence>
<keyword evidence="7" id="KW-0479">Metal-binding</keyword>
<keyword evidence="12 13" id="KW-0804">Transcription</keyword>
<evidence type="ECO:0000256" key="2">
    <source>
        <dbReference type="ARBA" id="ARBA00022478"/>
    </source>
</evidence>
<proteinExistence type="inferred from homology"/>
<gene>
    <name evidence="13" type="primary">dnaG</name>
    <name evidence="16" type="ORF">B7Z12_11990</name>
</gene>
<evidence type="ECO:0000256" key="6">
    <source>
        <dbReference type="ARBA" id="ARBA00022705"/>
    </source>
</evidence>
<dbReference type="InterPro" id="IPR037068">
    <property type="entry name" value="DNA_primase_core_N_sf"/>
</dbReference>
<keyword evidence="3 13" id="KW-0639">Primosome</keyword>
<keyword evidence="10" id="KW-0460">Magnesium</keyword>
<evidence type="ECO:0000313" key="17">
    <source>
        <dbReference type="Proteomes" id="UP000215616"/>
    </source>
</evidence>
<evidence type="ECO:0000256" key="3">
    <source>
        <dbReference type="ARBA" id="ARBA00022515"/>
    </source>
</evidence>
<evidence type="ECO:0000256" key="7">
    <source>
        <dbReference type="ARBA" id="ARBA00022723"/>
    </source>
</evidence>
<keyword evidence="5 13" id="KW-0548">Nucleotidyltransferase</keyword>
<dbReference type="InterPro" id="IPR050219">
    <property type="entry name" value="DnaG_primase"/>
</dbReference>
<dbReference type="GO" id="GO:0006269">
    <property type="term" value="P:DNA replication, synthesis of primer"/>
    <property type="evidence" value="ECO:0007669"/>
    <property type="project" value="UniProtKB-UniRule"/>
</dbReference>
<evidence type="ECO:0000256" key="11">
    <source>
        <dbReference type="ARBA" id="ARBA00023125"/>
    </source>
</evidence>
<dbReference type="GO" id="GO:1990077">
    <property type="term" value="C:primosome complex"/>
    <property type="evidence" value="ECO:0007669"/>
    <property type="project" value="UniProtKB-KW"/>
</dbReference>